<comment type="caution">
    <text evidence="2">The sequence shown here is derived from an EMBL/GenBank/DDBJ whole genome shotgun (WGS) entry which is preliminary data.</text>
</comment>
<keyword evidence="2" id="KW-0132">Cell division</keyword>
<organism evidence="2 3">
    <name type="scientific">Gordoniibacillus kamchatkensis</name>
    <dbReference type="NCBI Taxonomy" id="1590651"/>
    <lineage>
        <taxon>Bacteria</taxon>
        <taxon>Bacillati</taxon>
        <taxon>Bacillota</taxon>
        <taxon>Bacilli</taxon>
        <taxon>Bacillales</taxon>
        <taxon>Paenibacillaceae</taxon>
        <taxon>Gordoniibacillus</taxon>
    </lineage>
</organism>
<evidence type="ECO:0000313" key="2">
    <source>
        <dbReference type="EMBL" id="KIL39180.1"/>
    </source>
</evidence>
<dbReference type="GO" id="GO:0051301">
    <property type="term" value="P:cell division"/>
    <property type="evidence" value="ECO:0007669"/>
    <property type="project" value="UniProtKB-KW"/>
</dbReference>
<feature type="coiled-coil region" evidence="1">
    <location>
        <begin position="18"/>
        <end position="45"/>
    </location>
</feature>
<evidence type="ECO:0000256" key="1">
    <source>
        <dbReference type="SAM" id="Coils"/>
    </source>
</evidence>
<protein>
    <submittedName>
        <fullName evidence="2">Cell division protein DivIVA</fullName>
    </submittedName>
</protein>
<keyword evidence="1" id="KW-0175">Coiled coil</keyword>
<keyword evidence="2" id="KW-0131">Cell cycle</keyword>
<sequence>MPGSYFTLAEARALVPYVQRDLEKLQETKREFERLYLELRMRKEQLAYGQASGAEEGGDPFFEMECRLEFLQLEAKSSIRQFFEKGIQIKDIDIGLVDFPALLNGEEVLLCWKMGEPTIEYYHSAEAGFAGRRKIEGEGE</sequence>
<dbReference type="Pfam" id="PF09969">
    <property type="entry name" value="DUF2203"/>
    <property type="match status" value="1"/>
</dbReference>
<reference evidence="2 3" key="1">
    <citation type="submission" date="2014-12" db="EMBL/GenBank/DDBJ databases">
        <title>Draft genome sequence of Paenibacillus kamchatkensis strain B-2647.</title>
        <authorList>
            <person name="Karlyshev A.V."/>
            <person name="Kudryashova E.B."/>
        </authorList>
    </citation>
    <scope>NUCLEOTIDE SEQUENCE [LARGE SCALE GENOMIC DNA]</scope>
    <source>
        <strain evidence="2 3">VKM B-2647</strain>
    </source>
</reference>
<accession>A0ABR5ADR3</accession>
<dbReference type="InterPro" id="IPR018699">
    <property type="entry name" value="DUF2203"/>
</dbReference>
<proteinExistence type="predicted"/>
<dbReference type="RefSeq" id="WP_041049667.1">
    <property type="nucleotide sequence ID" value="NZ_JXAK01000042.1"/>
</dbReference>
<dbReference type="EMBL" id="JXAK01000042">
    <property type="protein sequence ID" value="KIL39180.1"/>
    <property type="molecule type" value="Genomic_DNA"/>
</dbReference>
<dbReference type="Proteomes" id="UP000031967">
    <property type="component" value="Unassembled WGS sequence"/>
</dbReference>
<name>A0ABR5ADR3_9BACL</name>
<dbReference type="PIRSF" id="PIRSF016498">
    <property type="entry name" value="UCP016498"/>
    <property type="match status" value="1"/>
</dbReference>
<keyword evidence="3" id="KW-1185">Reference proteome</keyword>
<gene>
    <name evidence="2" type="ORF">SD70_21825</name>
</gene>
<evidence type="ECO:0000313" key="3">
    <source>
        <dbReference type="Proteomes" id="UP000031967"/>
    </source>
</evidence>